<dbReference type="PANTHER" id="PTHR43126">
    <property type="entry name" value="D-ALANYL-D-ALANINE DIPEPTIDASE"/>
    <property type="match status" value="1"/>
</dbReference>
<comment type="catalytic activity">
    <reaction evidence="1">
        <text>D-alanyl-D-alanine + H2O = 2 D-alanine</text>
        <dbReference type="Rhea" id="RHEA:20661"/>
        <dbReference type="ChEBI" id="CHEBI:15377"/>
        <dbReference type="ChEBI" id="CHEBI:57416"/>
        <dbReference type="ChEBI" id="CHEBI:57822"/>
        <dbReference type="EC" id="3.4.13.22"/>
    </reaction>
</comment>
<evidence type="ECO:0000256" key="8">
    <source>
        <dbReference type="ARBA" id="ARBA00023316"/>
    </source>
</evidence>
<keyword evidence="6 9" id="KW-0224">Dipeptidase</keyword>
<dbReference type="EC" id="3.4.13.22" evidence="9"/>
<dbReference type="KEGG" id="rcf:Poly24_28290"/>
<proteinExistence type="predicted"/>
<evidence type="ECO:0000313" key="9">
    <source>
        <dbReference type="EMBL" id="QDV69115.1"/>
    </source>
</evidence>
<dbReference type="SUPFAM" id="SSF55166">
    <property type="entry name" value="Hedgehog/DD-peptidase"/>
    <property type="match status" value="1"/>
</dbReference>
<dbReference type="PANTHER" id="PTHR43126:SF1">
    <property type="entry name" value="D-ALANYL-D-ALANINE DIPEPTIDASE"/>
    <property type="match status" value="1"/>
</dbReference>
<dbReference type="InterPro" id="IPR009045">
    <property type="entry name" value="Zn_M74/Hedgehog-like"/>
</dbReference>
<dbReference type="InterPro" id="IPR000755">
    <property type="entry name" value="A_A_dipeptidase"/>
</dbReference>
<dbReference type="GO" id="GO:0006508">
    <property type="term" value="P:proteolysis"/>
    <property type="evidence" value="ECO:0007669"/>
    <property type="project" value="UniProtKB-KW"/>
</dbReference>
<evidence type="ECO:0000256" key="7">
    <source>
        <dbReference type="ARBA" id="ARBA00023049"/>
    </source>
</evidence>
<gene>
    <name evidence="9" type="primary">vanX</name>
    <name evidence="9" type="ORF">Poly24_28290</name>
</gene>
<keyword evidence="3" id="KW-0479">Metal-binding</keyword>
<evidence type="ECO:0000256" key="1">
    <source>
        <dbReference type="ARBA" id="ARBA00001362"/>
    </source>
</evidence>
<dbReference type="Gene3D" id="3.30.1380.10">
    <property type="match status" value="1"/>
</dbReference>
<name>A0A518JUA0_9BACT</name>
<keyword evidence="8" id="KW-0961">Cell wall biogenesis/degradation</keyword>
<evidence type="ECO:0000313" key="10">
    <source>
        <dbReference type="Proteomes" id="UP000315082"/>
    </source>
</evidence>
<keyword evidence="2" id="KW-0645">Protease</keyword>
<protein>
    <submittedName>
        <fullName evidence="9">D-alanyl-D-alanine dipeptidase</fullName>
        <ecNumber evidence="9">3.4.13.22</ecNumber>
    </submittedName>
</protein>
<dbReference type="Pfam" id="PF01427">
    <property type="entry name" value="Peptidase_M15"/>
    <property type="match status" value="1"/>
</dbReference>
<evidence type="ECO:0000256" key="5">
    <source>
        <dbReference type="ARBA" id="ARBA00022833"/>
    </source>
</evidence>
<evidence type="ECO:0000256" key="4">
    <source>
        <dbReference type="ARBA" id="ARBA00022801"/>
    </source>
</evidence>
<evidence type="ECO:0000256" key="6">
    <source>
        <dbReference type="ARBA" id="ARBA00022997"/>
    </source>
</evidence>
<dbReference type="GO" id="GO:0008237">
    <property type="term" value="F:metallopeptidase activity"/>
    <property type="evidence" value="ECO:0007669"/>
    <property type="project" value="UniProtKB-KW"/>
</dbReference>
<evidence type="ECO:0000256" key="3">
    <source>
        <dbReference type="ARBA" id="ARBA00022723"/>
    </source>
</evidence>
<keyword evidence="10" id="KW-1185">Reference proteome</keyword>
<evidence type="ECO:0000256" key="2">
    <source>
        <dbReference type="ARBA" id="ARBA00022670"/>
    </source>
</evidence>
<keyword evidence="4 9" id="KW-0378">Hydrolase</keyword>
<keyword evidence="7" id="KW-0482">Metalloprotease</keyword>
<dbReference type="Proteomes" id="UP000315082">
    <property type="component" value="Chromosome"/>
</dbReference>
<sequence>MDPLKTTSAVPSRRDYWAQQMQLGYDLIQQVIPFEVHECGEGFASLPDAAERAGIEMQFSESKIAGELERVFFIREGLVNKLMDIGRAMNDRGWILKIEDGYRSQDMQSQLVRKPELFDAILKKCIWENGGQLPPTELVFRRATVLIANIPKIGTHMSGSAVDISVFRRDDGSEVWRGNPYLEMSERTPMRSPFIEADDLQNRLEITAIMEAHGFMHFPFEFWHYNQGDAMGNILSGHPAPARYGPVHWDPQTNRVTPYDEPLRPLNPLDAIEQEIAAATQRATTSI</sequence>
<dbReference type="GO" id="GO:0046872">
    <property type="term" value="F:metal ion binding"/>
    <property type="evidence" value="ECO:0007669"/>
    <property type="project" value="UniProtKB-KW"/>
</dbReference>
<reference evidence="9 10" key="1">
    <citation type="submission" date="2019-02" db="EMBL/GenBank/DDBJ databases">
        <title>Deep-cultivation of Planctomycetes and their phenomic and genomic characterization uncovers novel biology.</title>
        <authorList>
            <person name="Wiegand S."/>
            <person name="Jogler M."/>
            <person name="Boedeker C."/>
            <person name="Pinto D."/>
            <person name="Vollmers J."/>
            <person name="Rivas-Marin E."/>
            <person name="Kohn T."/>
            <person name="Peeters S.H."/>
            <person name="Heuer A."/>
            <person name="Rast P."/>
            <person name="Oberbeckmann S."/>
            <person name="Bunk B."/>
            <person name="Jeske O."/>
            <person name="Meyerdierks A."/>
            <person name="Storesund J.E."/>
            <person name="Kallscheuer N."/>
            <person name="Luecker S."/>
            <person name="Lage O.M."/>
            <person name="Pohl T."/>
            <person name="Merkel B.J."/>
            <person name="Hornburger P."/>
            <person name="Mueller R.-W."/>
            <person name="Bruemmer F."/>
            <person name="Labrenz M."/>
            <person name="Spormann A.M."/>
            <person name="Op den Camp H."/>
            <person name="Overmann J."/>
            <person name="Amann R."/>
            <person name="Jetten M.S.M."/>
            <person name="Mascher T."/>
            <person name="Medema M.H."/>
            <person name="Devos D.P."/>
            <person name="Kaster A.-K."/>
            <person name="Ovreas L."/>
            <person name="Rohde M."/>
            <person name="Galperin M.Y."/>
            <person name="Jogler C."/>
        </authorList>
    </citation>
    <scope>NUCLEOTIDE SEQUENCE [LARGE SCALE GENOMIC DNA]</scope>
    <source>
        <strain evidence="9 10">Poly24</strain>
    </source>
</reference>
<organism evidence="9 10">
    <name type="scientific">Rosistilla carotiformis</name>
    <dbReference type="NCBI Taxonomy" id="2528017"/>
    <lineage>
        <taxon>Bacteria</taxon>
        <taxon>Pseudomonadati</taxon>
        <taxon>Planctomycetota</taxon>
        <taxon>Planctomycetia</taxon>
        <taxon>Pirellulales</taxon>
        <taxon>Pirellulaceae</taxon>
        <taxon>Rosistilla</taxon>
    </lineage>
</organism>
<dbReference type="GO" id="GO:0071555">
    <property type="term" value="P:cell wall organization"/>
    <property type="evidence" value="ECO:0007669"/>
    <property type="project" value="UniProtKB-KW"/>
</dbReference>
<keyword evidence="5" id="KW-0862">Zinc</keyword>
<accession>A0A518JUA0</accession>
<dbReference type="AlphaFoldDB" id="A0A518JUA0"/>
<dbReference type="EMBL" id="CP036348">
    <property type="protein sequence ID" value="QDV69115.1"/>
    <property type="molecule type" value="Genomic_DNA"/>
</dbReference>
<dbReference type="GO" id="GO:0160237">
    <property type="term" value="F:D-Ala-D-Ala dipeptidase activity"/>
    <property type="evidence" value="ECO:0007669"/>
    <property type="project" value="UniProtKB-EC"/>
</dbReference>